<dbReference type="AlphaFoldDB" id="G5JBZ2"/>
<evidence type="ECO:0000313" key="1">
    <source>
        <dbReference type="EMBL" id="EHJ10298.1"/>
    </source>
</evidence>
<dbReference type="Proteomes" id="UP000003477">
    <property type="component" value="Unassembled WGS sequence"/>
</dbReference>
<proteinExistence type="predicted"/>
<dbReference type="SUPFAM" id="SSF143100">
    <property type="entry name" value="TTHA1013/TTHA0281-like"/>
    <property type="match status" value="1"/>
</dbReference>
<gene>
    <name evidence="1" type="ORF">CWATWH0003_4953</name>
</gene>
<comment type="caution">
    <text evidence="1">The sequence shown here is derived from an EMBL/GenBank/DDBJ whole genome shotgun (WGS) entry which is preliminary data.</text>
</comment>
<name>G5JBZ2_CROWT</name>
<reference evidence="1 2" key="1">
    <citation type="journal article" date="2011" name="Front. Microbiol.">
        <title>Two Strains of Crocosphaera watsonii with Highly Conserved Genomes are Distinguished by Strain-Specific Features.</title>
        <authorList>
            <person name="Bench S.R."/>
            <person name="Ilikchyan I.N."/>
            <person name="Tripp H.J."/>
            <person name="Zehr J.P."/>
        </authorList>
    </citation>
    <scope>NUCLEOTIDE SEQUENCE [LARGE SCALE GENOMIC DNA]</scope>
    <source>
        <strain evidence="1 2">WH 0003</strain>
    </source>
</reference>
<dbReference type="GeneID" id="88769521"/>
<accession>G5JBZ2</accession>
<dbReference type="Gene3D" id="3.30.160.250">
    <property type="match status" value="1"/>
</dbReference>
<evidence type="ECO:0008006" key="3">
    <source>
        <dbReference type="Google" id="ProtNLM"/>
    </source>
</evidence>
<organism evidence="1 2">
    <name type="scientific">Crocosphaera watsonii WH 0003</name>
    <dbReference type="NCBI Taxonomy" id="423471"/>
    <lineage>
        <taxon>Bacteria</taxon>
        <taxon>Bacillati</taxon>
        <taxon>Cyanobacteriota</taxon>
        <taxon>Cyanophyceae</taxon>
        <taxon>Oscillatoriophycideae</taxon>
        <taxon>Chroococcales</taxon>
        <taxon>Aphanothecaceae</taxon>
        <taxon>Crocosphaera</taxon>
    </lineage>
</organism>
<dbReference type="EMBL" id="AESD01000737">
    <property type="protein sequence ID" value="EHJ10298.1"/>
    <property type="molecule type" value="Genomic_DNA"/>
</dbReference>
<dbReference type="PATRIC" id="fig|423471.3.peg.4642"/>
<evidence type="ECO:0000313" key="2">
    <source>
        <dbReference type="Proteomes" id="UP000003477"/>
    </source>
</evidence>
<dbReference type="InterPro" id="IPR035069">
    <property type="entry name" value="TTHA1013/TTHA0281-like"/>
</dbReference>
<protein>
    <recommendedName>
        <fullName evidence="3">Type II toxin-antitoxin system HicB family antitoxin</fullName>
    </recommendedName>
</protein>
<sequence length="38" mass="3977">MKGELTAIIEAAEEGGYWAICPEIPGANGQGETIEEAK</sequence>
<dbReference type="RefSeq" id="WP_007307681.1">
    <property type="nucleotide sequence ID" value="NZ_AESD01000737.1"/>
</dbReference>